<accession>A0A8X8WY50</accession>
<proteinExistence type="predicted"/>
<dbReference type="Proteomes" id="UP000298416">
    <property type="component" value="Unassembled WGS sequence"/>
</dbReference>
<dbReference type="EMBL" id="PNBA02000013">
    <property type="protein sequence ID" value="KAG6404160.1"/>
    <property type="molecule type" value="Genomic_DNA"/>
</dbReference>
<protein>
    <submittedName>
        <fullName evidence="1">Uncharacterized protein</fullName>
    </submittedName>
</protein>
<reference evidence="1" key="2">
    <citation type="submission" date="2020-08" db="EMBL/GenBank/DDBJ databases">
        <title>Plant Genome Project.</title>
        <authorList>
            <person name="Zhang R.-G."/>
        </authorList>
    </citation>
    <scope>NUCLEOTIDE SEQUENCE</scope>
    <source>
        <strain evidence="1">Huo1</strain>
        <tissue evidence="1">Leaf</tissue>
    </source>
</reference>
<gene>
    <name evidence="1" type="ORF">SASPL_136400</name>
</gene>
<evidence type="ECO:0000313" key="2">
    <source>
        <dbReference type="Proteomes" id="UP000298416"/>
    </source>
</evidence>
<sequence length="171" mass="19883">MCTKVKASLHSHFSVNREKARHRFGGNAFSREQLLELLCTCRAMIKKESRRKEKFHILLRRYREYKPKGAQSCRSCSIRDLFYSVIQASYAASLNSSQRGHMLHRWKLTSRMPSCEMTKMPSSRSMTAGHDDIRAFKNFTKYSHGKYSFPLLLVSLESDILVPTAMNQRDL</sequence>
<reference evidence="1" key="1">
    <citation type="submission" date="2018-01" db="EMBL/GenBank/DDBJ databases">
        <authorList>
            <person name="Mao J.F."/>
        </authorList>
    </citation>
    <scope>NUCLEOTIDE SEQUENCE</scope>
    <source>
        <strain evidence="1">Huo1</strain>
        <tissue evidence="1">Leaf</tissue>
    </source>
</reference>
<name>A0A8X8WY50_SALSN</name>
<organism evidence="1">
    <name type="scientific">Salvia splendens</name>
    <name type="common">Scarlet sage</name>
    <dbReference type="NCBI Taxonomy" id="180675"/>
    <lineage>
        <taxon>Eukaryota</taxon>
        <taxon>Viridiplantae</taxon>
        <taxon>Streptophyta</taxon>
        <taxon>Embryophyta</taxon>
        <taxon>Tracheophyta</taxon>
        <taxon>Spermatophyta</taxon>
        <taxon>Magnoliopsida</taxon>
        <taxon>eudicotyledons</taxon>
        <taxon>Gunneridae</taxon>
        <taxon>Pentapetalae</taxon>
        <taxon>asterids</taxon>
        <taxon>lamiids</taxon>
        <taxon>Lamiales</taxon>
        <taxon>Lamiaceae</taxon>
        <taxon>Nepetoideae</taxon>
        <taxon>Mentheae</taxon>
        <taxon>Salviinae</taxon>
        <taxon>Salvia</taxon>
        <taxon>Salvia subgen. Calosphace</taxon>
        <taxon>core Calosphace</taxon>
    </lineage>
</organism>
<dbReference type="AlphaFoldDB" id="A0A8X8WY50"/>
<keyword evidence="2" id="KW-1185">Reference proteome</keyword>
<comment type="caution">
    <text evidence="1">The sequence shown here is derived from an EMBL/GenBank/DDBJ whole genome shotgun (WGS) entry which is preliminary data.</text>
</comment>
<evidence type="ECO:0000313" key="1">
    <source>
        <dbReference type="EMBL" id="KAG6404160.1"/>
    </source>
</evidence>